<sequence length="518" mass="57843">MVLAKDIFKEFKEHSVSEFFRKNAAMLGYTGKIRSLTTVIHEGVTNAIDAAEEAGILPEIFVSIKSMDDSSGHYKVIIEDNASGIPEEYVPRVFGRMLAGTKLHRNVQSRGQQGIGISGGVMFAQSTSGNPTKIVTSTEDGEVISNEVMIDVEKNEGKIANRKAWKGDWRGTRIEFEVKDVLYQRSRYGPYNYLRMTAMANPHVQIRFLEPDGSFTIFERATDEIPERPEPIAPHPAGVRADDLLTLAKETRSRSIGTFLVNELSRFSRGKLKKIKELVDVDLDEDPSELNWTKAEKIVSAFKKMDFIEPPTKGLRPIGEEKIESGLNQILEPEFAFATTRSPEVYRGGIPFVIEAGVAYGGSAGAGSGSENKGLELLRFANRAPLIFNQGGCAVTSAARDIDWRRYNVDPEKTPITLFINVVSVHVPYTSAGKQSVAEEPEIYEEIRQAIMESTRNLKSFLRRKIKRRERKERAGIFEKYIPIIARRAAALTDKKVPDAEPLIKEITGVDDAKEKED</sequence>
<dbReference type="PANTHER" id="PTHR48444:SF1">
    <property type="entry name" value="DNA TOPOISOMERASE 6 SUBUNIT B"/>
    <property type="match status" value="1"/>
</dbReference>
<evidence type="ECO:0000259" key="7">
    <source>
        <dbReference type="SMART" id="SM00387"/>
    </source>
</evidence>
<dbReference type="SUPFAM" id="SSF54211">
    <property type="entry name" value="Ribosomal protein S5 domain 2-like"/>
    <property type="match status" value="1"/>
</dbReference>
<keyword evidence="2 6" id="KW-0067">ATP-binding</keyword>
<feature type="binding site" evidence="6">
    <location>
        <position position="434"/>
    </location>
    <ligand>
        <name>ATP</name>
        <dbReference type="ChEBI" id="CHEBI:30616"/>
    </ligand>
</feature>
<dbReference type="SMART" id="SM00387">
    <property type="entry name" value="HATPase_c"/>
    <property type="match status" value="1"/>
</dbReference>
<evidence type="ECO:0000256" key="2">
    <source>
        <dbReference type="ARBA" id="ARBA00022840"/>
    </source>
</evidence>
<feature type="binding site" evidence="6">
    <location>
        <begin position="101"/>
        <end position="102"/>
    </location>
    <ligand>
        <name>ATP</name>
        <dbReference type="ChEBI" id="CHEBI:30616"/>
    </ligand>
</feature>
<dbReference type="Gene3D" id="3.30.230.10">
    <property type="match status" value="1"/>
</dbReference>
<comment type="catalytic activity">
    <reaction evidence="6">
        <text>ATP-dependent breakage, passage and rejoining of double-stranded DNA.</text>
        <dbReference type="EC" id="5.6.2.2"/>
    </reaction>
</comment>
<evidence type="ECO:0000256" key="3">
    <source>
        <dbReference type="ARBA" id="ARBA00023029"/>
    </source>
</evidence>
<accession>A0A133V7W3</accession>
<keyword evidence="3 6" id="KW-0799">Topoisomerase</keyword>
<organism evidence="8 9">
    <name type="scientific">candidate division MSBL1 archaeon SCGC-AAA261F17</name>
    <dbReference type="NCBI Taxonomy" id="1698274"/>
    <lineage>
        <taxon>Archaea</taxon>
        <taxon>Methanobacteriati</taxon>
        <taxon>Methanobacteriota</taxon>
        <taxon>candidate division MSBL1</taxon>
    </lineage>
</organism>
<name>A0A133V7W3_9EURY</name>
<comment type="caution">
    <text evidence="8">The sequence shown here is derived from an EMBL/GenBank/DDBJ whole genome shotgun (WGS) entry which is preliminary data.</text>
</comment>
<evidence type="ECO:0000256" key="6">
    <source>
        <dbReference type="HAMAP-Rule" id="MF_00322"/>
    </source>
</evidence>
<comment type="subunit">
    <text evidence="6">Homodimer. Heterotetramer of two Top6A and two Top6B chains.</text>
</comment>
<keyword evidence="9" id="KW-1185">Reference proteome</keyword>
<dbReference type="Pfam" id="PF09239">
    <property type="entry name" value="Topo-VIb_trans"/>
    <property type="match status" value="1"/>
</dbReference>
<dbReference type="PANTHER" id="PTHR48444">
    <property type="entry name" value="DNA TOPOISOMERASE 6 SUBUNIT B"/>
    <property type="match status" value="1"/>
</dbReference>
<gene>
    <name evidence="6" type="primary">top6B</name>
    <name evidence="8" type="ORF">AKJ44_00045</name>
</gene>
<dbReference type="SUPFAM" id="SSF55874">
    <property type="entry name" value="ATPase domain of HSP90 chaperone/DNA topoisomerase II/histidine kinase"/>
    <property type="match status" value="1"/>
</dbReference>
<feature type="binding site" evidence="6">
    <location>
        <begin position="111"/>
        <end position="118"/>
    </location>
    <ligand>
        <name>ATP</name>
        <dbReference type="ChEBI" id="CHEBI:30616"/>
    </ligand>
</feature>
<reference evidence="8 9" key="1">
    <citation type="journal article" date="2016" name="Sci. Rep.">
        <title>Metabolic traits of an uncultured archaeal lineage -MSBL1- from brine pools of the Red Sea.</title>
        <authorList>
            <person name="Mwirichia R."/>
            <person name="Alam I."/>
            <person name="Rashid M."/>
            <person name="Vinu M."/>
            <person name="Ba-Alawi W."/>
            <person name="Anthony Kamau A."/>
            <person name="Kamanda Ngugi D."/>
            <person name="Goker M."/>
            <person name="Klenk H.P."/>
            <person name="Bajic V."/>
            <person name="Stingl U."/>
        </authorList>
    </citation>
    <scope>NUCLEOTIDE SEQUENCE [LARGE SCALE GENOMIC DNA]</scope>
    <source>
        <strain evidence="8">SCGC-AAA261F17</strain>
    </source>
</reference>
<dbReference type="GO" id="GO:0006265">
    <property type="term" value="P:DNA topological change"/>
    <property type="evidence" value="ECO:0007669"/>
    <property type="project" value="UniProtKB-UniRule"/>
</dbReference>
<dbReference type="InterPro" id="IPR005734">
    <property type="entry name" value="TopoVI_B"/>
</dbReference>
<dbReference type="GO" id="GO:0005524">
    <property type="term" value="F:ATP binding"/>
    <property type="evidence" value="ECO:0007669"/>
    <property type="project" value="UniProtKB-UniRule"/>
</dbReference>
<dbReference type="Proteomes" id="UP000070035">
    <property type="component" value="Unassembled WGS sequence"/>
</dbReference>
<feature type="binding site" evidence="6">
    <location>
        <position position="46"/>
    </location>
    <ligand>
        <name>ATP</name>
        <dbReference type="ChEBI" id="CHEBI:30616"/>
    </ligand>
</feature>
<dbReference type="PIRSF" id="PIRSF006553">
    <property type="entry name" value="TopoVI_B"/>
    <property type="match status" value="1"/>
</dbReference>
<dbReference type="Pfam" id="PF02518">
    <property type="entry name" value="HATPase_c"/>
    <property type="match status" value="1"/>
</dbReference>
<dbReference type="CDD" id="cd00823">
    <property type="entry name" value="TopoIIB_Trans"/>
    <property type="match status" value="1"/>
</dbReference>
<dbReference type="GO" id="GO:0003677">
    <property type="term" value="F:DNA binding"/>
    <property type="evidence" value="ECO:0007669"/>
    <property type="project" value="UniProtKB-UniRule"/>
</dbReference>
<dbReference type="NCBIfam" id="NF003218">
    <property type="entry name" value="PRK04184.1"/>
    <property type="match status" value="1"/>
</dbReference>
<dbReference type="Gene3D" id="1.10.8.50">
    <property type="match status" value="1"/>
</dbReference>
<dbReference type="InterPro" id="IPR036890">
    <property type="entry name" value="HATPase_C_sf"/>
</dbReference>
<proteinExistence type="inferred from homology"/>
<keyword evidence="1 6" id="KW-0547">Nucleotide-binding</keyword>
<dbReference type="InterPro" id="IPR003594">
    <property type="entry name" value="HATPase_dom"/>
</dbReference>
<evidence type="ECO:0000313" key="9">
    <source>
        <dbReference type="Proteomes" id="UP000070035"/>
    </source>
</evidence>
<dbReference type="GO" id="GO:0003918">
    <property type="term" value="F:DNA topoisomerase type II (double strand cut, ATP-hydrolyzing) activity"/>
    <property type="evidence" value="ECO:0007669"/>
    <property type="project" value="UniProtKB-UniRule"/>
</dbReference>
<dbReference type="EC" id="5.6.2.2" evidence="6"/>
<dbReference type="AlphaFoldDB" id="A0A133V7W3"/>
<dbReference type="PATRIC" id="fig|1698274.3.peg.11"/>
<protein>
    <recommendedName>
        <fullName evidence="6">Type 2 DNA topoisomerase 6 subunit B</fullName>
        <ecNumber evidence="6">5.6.2.2</ecNumber>
    </recommendedName>
    <alternativeName>
        <fullName evidence="6">Type II DNA topoisomerase VI subunit B</fullName>
        <shortName evidence="6">TopoVI-B</shortName>
    </alternativeName>
</protein>
<keyword evidence="4 6" id="KW-0238">DNA-binding</keyword>
<dbReference type="Gene3D" id="3.30.565.10">
    <property type="entry name" value="Histidine kinase-like ATPase, C-terminal domain"/>
    <property type="match status" value="1"/>
</dbReference>
<dbReference type="InterPro" id="IPR014721">
    <property type="entry name" value="Ribsml_uS5_D2-typ_fold_subgr"/>
</dbReference>
<dbReference type="GO" id="GO:0006260">
    <property type="term" value="P:DNA replication"/>
    <property type="evidence" value="ECO:0007669"/>
    <property type="project" value="UniProtKB-UniRule"/>
</dbReference>
<dbReference type="NCBIfam" id="TIGR01052">
    <property type="entry name" value="top6b"/>
    <property type="match status" value="1"/>
</dbReference>
<dbReference type="HAMAP" id="MF_00322">
    <property type="entry name" value="Top6B"/>
    <property type="match status" value="1"/>
</dbReference>
<feature type="domain" description="Histidine kinase/HSP90-like ATPase" evidence="7">
    <location>
        <begin position="31"/>
        <end position="182"/>
    </location>
</feature>
<evidence type="ECO:0000256" key="4">
    <source>
        <dbReference type="ARBA" id="ARBA00023125"/>
    </source>
</evidence>
<evidence type="ECO:0000256" key="1">
    <source>
        <dbReference type="ARBA" id="ARBA00022741"/>
    </source>
</evidence>
<evidence type="ECO:0000256" key="5">
    <source>
        <dbReference type="ARBA" id="ARBA00023235"/>
    </source>
</evidence>
<evidence type="ECO:0000313" key="8">
    <source>
        <dbReference type="EMBL" id="KXB02516.1"/>
    </source>
</evidence>
<comment type="similarity">
    <text evidence="6">Belongs to the TOP6B family.</text>
</comment>
<dbReference type="InterPro" id="IPR015320">
    <property type="entry name" value="TopoVI_B_transducer"/>
</dbReference>
<dbReference type="InterPro" id="IPR020568">
    <property type="entry name" value="Ribosomal_Su5_D2-typ_SF"/>
</dbReference>
<keyword evidence="5 6" id="KW-0413">Isomerase</keyword>
<feature type="binding site" evidence="6">
    <location>
        <position position="80"/>
    </location>
    <ligand>
        <name>ATP</name>
        <dbReference type="ChEBI" id="CHEBI:30616"/>
    </ligand>
</feature>
<comment type="function">
    <text evidence="6">Relaxes both positive and negative superturns and exhibits a strong decatenase activity.</text>
</comment>
<dbReference type="EMBL" id="LHXY01000001">
    <property type="protein sequence ID" value="KXB02516.1"/>
    <property type="molecule type" value="Genomic_DNA"/>
</dbReference>